<evidence type="ECO:0000256" key="8">
    <source>
        <dbReference type="ARBA" id="ARBA00023157"/>
    </source>
</evidence>
<dbReference type="Pfam" id="PF13841">
    <property type="entry name" value="Defensin_beta_2"/>
    <property type="match status" value="1"/>
</dbReference>
<keyword evidence="3 9" id="KW-0964">Secreted</keyword>
<evidence type="ECO:0000256" key="9">
    <source>
        <dbReference type="RuleBase" id="RU231113"/>
    </source>
</evidence>
<evidence type="ECO:0000256" key="5">
    <source>
        <dbReference type="ARBA" id="ARBA00022729"/>
    </source>
</evidence>
<evidence type="ECO:0000256" key="3">
    <source>
        <dbReference type="ARBA" id="ARBA00022525"/>
    </source>
</evidence>
<evidence type="ECO:0000256" key="4">
    <source>
        <dbReference type="ARBA" id="ARBA00022529"/>
    </source>
</evidence>
<keyword evidence="5 9" id="KW-0732">Signal</keyword>
<evidence type="ECO:0000313" key="12">
    <source>
        <dbReference type="RefSeq" id="XP_053056090.1"/>
    </source>
</evidence>
<dbReference type="Proteomes" id="UP001652583">
    <property type="component" value="Chromosome A3"/>
</dbReference>
<dbReference type="InterPro" id="IPR050544">
    <property type="entry name" value="Beta-defensin"/>
</dbReference>
<proteinExistence type="inferred from homology"/>
<dbReference type="InterPro" id="IPR025933">
    <property type="entry name" value="Beta_defensin_dom"/>
</dbReference>
<comment type="function">
    <text evidence="9">Has antibacterial activity.</text>
</comment>
<evidence type="ECO:0000256" key="7">
    <source>
        <dbReference type="ARBA" id="ARBA00023022"/>
    </source>
</evidence>
<dbReference type="RefSeq" id="XP_053056090.1">
    <property type="nucleotide sequence ID" value="XM_053200115.1"/>
</dbReference>
<keyword evidence="4 9" id="KW-0929">Antimicrobial</keyword>
<dbReference type="PANTHER" id="PTHR15001:SF8">
    <property type="entry name" value="BETA-DEFENSIN 121"/>
    <property type="match status" value="1"/>
</dbReference>
<keyword evidence="11" id="KW-1185">Reference proteome</keyword>
<comment type="similarity">
    <text evidence="2 9">Belongs to the beta-defensin family.</text>
</comment>
<dbReference type="PANTHER" id="PTHR15001">
    <property type="entry name" value="BETA-DEFENSIN 123-RELATED"/>
    <property type="match status" value="1"/>
</dbReference>
<reference evidence="12" key="1">
    <citation type="submission" date="2025-08" db="UniProtKB">
        <authorList>
            <consortium name="RefSeq"/>
        </authorList>
    </citation>
    <scope>IDENTIFICATION</scope>
    <source>
        <tissue evidence="12">Blood</tissue>
    </source>
</reference>
<feature type="chain" id="PRO_5044992439" description="Beta-defensin" evidence="9">
    <location>
        <begin position="30"/>
        <end position="102"/>
    </location>
</feature>
<feature type="domain" description="Beta-defensin" evidence="10">
    <location>
        <begin position="54"/>
        <end position="82"/>
    </location>
</feature>
<evidence type="ECO:0000259" key="10">
    <source>
        <dbReference type="Pfam" id="PF13841"/>
    </source>
</evidence>
<keyword evidence="7 9" id="KW-0044">Antibiotic</keyword>
<dbReference type="GeneID" id="106985968"/>
<dbReference type="Gene3D" id="3.10.360.10">
    <property type="entry name" value="Antimicrobial Peptide, Beta-defensin 2, Chain A"/>
    <property type="match status" value="1"/>
</dbReference>
<protein>
    <recommendedName>
        <fullName evidence="9">Beta-defensin</fullName>
    </recommendedName>
</protein>
<keyword evidence="6 9" id="KW-0211">Defensin</keyword>
<sequence>MGEERKMANLLPAHLLISLLLSSLPGCLPPSPALCFISGLTPSSPSFLISARHCWKKLGRCRTTCKDSEVFYLLCNDETKCCVNPKHVPVKTRSLPPTGSLE</sequence>
<evidence type="ECO:0000256" key="1">
    <source>
        <dbReference type="ARBA" id="ARBA00004613"/>
    </source>
</evidence>
<evidence type="ECO:0000256" key="2">
    <source>
        <dbReference type="ARBA" id="ARBA00007371"/>
    </source>
</evidence>
<gene>
    <name evidence="12" type="primary">DEFB121</name>
</gene>
<comment type="subcellular location">
    <subcellularLocation>
        <location evidence="1 9">Secreted</location>
    </subcellularLocation>
</comment>
<evidence type="ECO:0000256" key="6">
    <source>
        <dbReference type="ARBA" id="ARBA00022940"/>
    </source>
</evidence>
<keyword evidence="8" id="KW-1015">Disulfide bond</keyword>
<accession>A0ABM3N9I0</accession>
<name>A0ABM3N9I0_ACIJB</name>
<evidence type="ECO:0000313" key="11">
    <source>
        <dbReference type="Proteomes" id="UP001652583"/>
    </source>
</evidence>
<feature type="signal peptide" evidence="9">
    <location>
        <begin position="1"/>
        <end position="29"/>
    </location>
</feature>
<organism evidence="11 12">
    <name type="scientific">Acinonyx jubatus</name>
    <name type="common">Cheetah</name>
    <dbReference type="NCBI Taxonomy" id="32536"/>
    <lineage>
        <taxon>Eukaryota</taxon>
        <taxon>Metazoa</taxon>
        <taxon>Chordata</taxon>
        <taxon>Craniata</taxon>
        <taxon>Vertebrata</taxon>
        <taxon>Euteleostomi</taxon>
        <taxon>Mammalia</taxon>
        <taxon>Eutheria</taxon>
        <taxon>Laurasiatheria</taxon>
        <taxon>Carnivora</taxon>
        <taxon>Feliformia</taxon>
        <taxon>Felidae</taxon>
        <taxon>Felinae</taxon>
        <taxon>Acinonyx</taxon>
    </lineage>
</organism>